<dbReference type="Proteomes" id="UP000603457">
    <property type="component" value="Unassembled WGS sequence"/>
</dbReference>
<keyword evidence="10" id="KW-1185">Reference proteome</keyword>
<feature type="transmembrane region" description="Helical" evidence="8">
    <location>
        <begin position="302"/>
        <end position="321"/>
    </location>
</feature>
<keyword evidence="5 8" id="KW-0812">Transmembrane</keyword>
<evidence type="ECO:0000313" key="10">
    <source>
        <dbReference type="Proteomes" id="UP000603457"/>
    </source>
</evidence>
<feature type="transmembrane region" description="Helical" evidence="8">
    <location>
        <begin position="7"/>
        <end position="24"/>
    </location>
</feature>
<proteinExistence type="predicted"/>
<name>A0ABR8FTS7_9NOSO</name>
<sequence>MTNNRHYFGLVGAITLGAILRFWHLDLKPLWMDEVITAIFSLGKNYHDLPLDVLFPLERVQEIFTFHPGVSCSQIAINVDTQSTHPPLFFCAMYRWLSWMTPLGTEWVTKLRSLPVLFGVATIPVMYYLNRIAFSQSSGIIAALVMATSPFAVYLSQEARHYTAPMFLITLSLLGLMKIQQDIFERSRFRFWVWLSWTVVNILGFYVHYFFALAFISEIATLIFIAYRYQLHIVIIKKIWLFLLISLTTIGIGFLPWLLVVLNHAQRTETNWLPTPNYISPLYQTLINWVLMLINFPVENQHLPVAIISILIMVLFFIWTGRKVFQGLHFLSSNNKNNISTITLLTFTIGVVLEFLIIIYISQKDISVVPRYHFVYYSSFCALLSAGINYTKRSRKSISGFLTISIISCIFVIYNFAFQKPFLPEKVAQNMNLDPTIPTMLVTGYGSYQDVALGLSFALALEQLRNANKSDNFAFINQNSPVIPFWQKLAQLPIPNSSQLNLWIVAPGLRRRDYQPQVKLSSGQIVCNIDPTQHYRIGIPYQLYRCIAGDRS</sequence>
<evidence type="ECO:0000313" key="9">
    <source>
        <dbReference type="EMBL" id="MBD2594335.1"/>
    </source>
</evidence>
<keyword evidence="6 8" id="KW-1133">Transmembrane helix</keyword>
<evidence type="ECO:0000256" key="1">
    <source>
        <dbReference type="ARBA" id="ARBA00004651"/>
    </source>
</evidence>
<dbReference type="PANTHER" id="PTHR33908:SF11">
    <property type="entry name" value="MEMBRANE PROTEIN"/>
    <property type="match status" value="1"/>
</dbReference>
<evidence type="ECO:0008006" key="11">
    <source>
        <dbReference type="Google" id="ProtNLM"/>
    </source>
</evidence>
<comment type="caution">
    <text evidence="9">The sequence shown here is derived from an EMBL/GenBank/DDBJ whole genome shotgun (WGS) entry which is preliminary data.</text>
</comment>
<dbReference type="EMBL" id="JACJTB010000006">
    <property type="protein sequence ID" value="MBD2594335.1"/>
    <property type="molecule type" value="Genomic_DNA"/>
</dbReference>
<keyword evidence="4" id="KW-0808">Transferase</keyword>
<organism evidence="9 10">
    <name type="scientific">Nostoc spongiaeforme FACHB-130</name>
    <dbReference type="NCBI Taxonomy" id="1357510"/>
    <lineage>
        <taxon>Bacteria</taxon>
        <taxon>Bacillati</taxon>
        <taxon>Cyanobacteriota</taxon>
        <taxon>Cyanophyceae</taxon>
        <taxon>Nostocales</taxon>
        <taxon>Nostocaceae</taxon>
        <taxon>Nostoc</taxon>
    </lineage>
</organism>
<protein>
    <recommendedName>
        <fullName evidence="11">Glycosyltransferase RgtA/B/C/D-like domain-containing protein</fullName>
    </recommendedName>
</protein>
<evidence type="ECO:0000256" key="8">
    <source>
        <dbReference type="SAM" id="Phobius"/>
    </source>
</evidence>
<evidence type="ECO:0000256" key="6">
    <source>
        <dbReference type="ARBA" id="ARBA00022989"/>
    </source>
</evidence>
<accession>A0ABR8FTS7</accession>
<feature type="transmembrane region" description="Helical" evidence="8">
    <location>
        <begin position="162"/>
        <end position="179"/>
    </location>
</feature>
<dbReference type="PANTHER" id="PTHR33908">
    <property type="entry name" value="MANNOSYLTRANSFERASE YKCB-RELATED"/>
    <property type="match status" value="1"/>
</dbReference>
<feature type="transmembrane region" description="Helical" evidence="8">
    <location>
        <begin position="398"/>
        <end position="417"/>
    </location>
</feature>
<evidence type="ECO:0000256" key="7">
    <source>
        <dbReference type="ARBA" id="ARBA00023136"/>
    </source>
</evidence>
<evidence type="ECO:0000256" key="3">
    <source>
        <dbReference type="ARBA" id="ARBA00022676"/>
    </source>
</evidence>
<keyword evidence="2" id="KW-1003">Cell membrane</keyword>
<evidence type="ECO:0000256" key="4">
    <source>
        <dbReference type="ARBA" id="ARBA00022679"/>
    </source>
</evidence>
<dbReference type="InterPro" id="IPR050297">
    <property type="entry name" value="LipidA_mod_glycosyltrf_83"/>
</dbReference>
<feature type="transmembrane region" description="Helical" evidence="8">
    <location>
        <begin position="374"/>
        <end position="391"/>
    </location>
</feature>
<evidence type="ECO:0000256" key="2">
    <source>
        <dbReference type="ARBA" id="ARBA00022475"/>
    </source>
</evidence>
<keyword evidence="3" id="KW-0328">Glycosyltransferase</keyword>
<evidence type="ECO:0000256" key="5">
    <source>
        <dbReference type="ARBA" id="ARBA00022692"/>
    </source>
</evidence>
<comment type="subcellular location">
    <subcellularLocation>
        <location evidence="1">Cell membrane</location>
        <topology evidence="1">Multi-pass membrane protein</topology>
    </subcellularLocation>
</comment>
<dbReference type="RefSeq" id="WP_190967199.1">
    <property type="nucleotide sequence ID" value="NZ_JACJTB010000006.1"/>
</dbReference>
<feature type="transmembrane region" description="Helical" evidence="8">
    <location>
        <begin position="137"/>
        <end position="156"/>
    </location>
</feature>
<feature type="transmembrane region" description="Helical" evidence="8">
    <location>
        <begin position="213"/>
        <end position="229"/>
    </location>
</feature>
<keyword evidence="7 8" id="KW-0472">Membrane</keyword>
<gene>
    <name evidence="9" type="ORF">H6G74_08325</name>
</gene>
<feature type="transmembrane region" description="Helical" evidence="8">
    <location>
        <begin position="241"/>
        <end position="262"/>
    </location>
</feature>
<reference evidence="9 10" key="1">
    <citation type="journal article" date="2020" name="ISME J.">
        <title>Comparative genomics reveals insights into cyanobacterial evolution and habitat adaptation.</title>
        <authorList>
            <person name="Chen M.Y."/>
            <person name="Teng W.K."/>
            <person name="Zhao L."/>
            <person name="Hu C.X."/>
            <person name="Zhou Y.K."/>
            <person name="Han B.P."/>
            <person name="Song L.R."/>
            <person name="Shu W.S."/>
        </authorList>
    </citation>
    <scope>NUCLEOTIDE SEQUENCE [LARGE SCALE GENOMIC DNA]</scope>
    <source>
        <strain evidence="9 10">FACHB-130</strain>
    </source>
</reference>
<feature type="transmembrane region" description="Helical" evidence="8">
    <location>
        <begin position="437"/>
        <end position="461"/>
    </location>
</feature>
<feature type="transmembrane region" description="Helical" evidence="8">
    <location>
        <begin position="342"/>
        <end position="362"/>
    </location>
</feature>